<comment type="caution">
    <text evidence="5">The sequence shown here is derived from an EMBL/GenBank/DDBJ whole genome shotgun (WGS) entry which is preliminary data.</text>
</comment>
<dbReference type="EMBL" id="MCGR01000014">
    <property type="protein sequence ID" value="ORY86681.1"/>
    <property type="molecule type" value="Genomic_DNA"/>
</dbReference>
<comment type="cofactor">
    <cofactor evidence="2">
        <name>Fe cation</name>
        <dbReference type="ChEBI" id="CHEBI:24875"/>
    </cofactor>
    <text evidence="2">Binds 1 Fe cation per subunit.</text>
</comment>
<gene>
    <name evidence="5" type="ORF">BCR35DRAFT_302397</name>
</gene>
<dbReference type="PANTHER" id="PTHR43212">
    <property type="entry name" value="QUERCETIN 2,3-DIOXYGENASE"/>
    <property type="match status" value="1"/>
</dbReference>
<proteinExistence type="inferred from homology"/>
<keyword evidence="2" id="KW-0408">Iron</keyword>
<reference evidence="5 6" key="1">
    <citation type="submission" date="2016-07" db="EMBL/GenBank/DDBJ databases">
        <title>Pervasive Adenine N6-methylation of Active Genes in Fungi.</title>
        <authorList>
            <consortium name="DOE Joint Genome Institute"/>
            <person name="Mondo S.J."/>
            <person name="Dannebaum R.O."/>
            <person name="Kuo R.C."/>
            <person name="Labutti K."/>
            <person name="Haridas S."/>
            <person name="Kuo A."/>
            <person name="Salamov A."/>
            <person name="Ahrendt S.R."/>
            <person name="Lipzen A."/>
            <person name="Sullivan W."/>
            <person name="Andreopoulos W.B."/>
            <person name="Clum A."/>
            <person name="Lindquist E."/>
            <person name="Daum C."/>
            <person name="Ramamoorthy G.K."/>
            <person name="Gryganskyi A."/>
            <person name="Culley D."/>
            <person name="Magnuson J.K."/>
            <person name="James T.Y."/>
            <person name="O'Malley M.A."/>
            <person name="Stajich J.E."/>
            <person name="Spatafora J.W."/>
            <person name="Visel A."/>
            <person name="Grigoriev I.V."/>
        </authorList>
    </citation>
    <scope>NUCLEOTIDE SEQUENCE [LARGE SCALE GENOMIC DNA]</scope>
    <source>
        <strain evidence="5 6">62-1032</strain>
    </source>
</reference>
<evidence type="ECO:0000256" key="3">
    <source>
        <dbReference type="RuleBase" id="RU003457"/>
    </source>
</evidence>
<evidence type="ECO:0000313" key="5">
    <source>
        <dbReference type="EMBL" id="ORY86681.1"/>
    </source>
</evidence>
<dbReference type="InterPro" id="IPR011051">
    <property type="entry name" value="RmlC_Cupin_sf"/>
</dbReference>
<dbReference type="InParanoid" id="A0A1Y2FRP5"/>
<dbReference type="SUPFAM" id="SSF51182">
    <property type="entry name" value="RmlC-like cupins"/>
    <property type="match status" value="1"/>
</dbReference>
<dbReference type="PANTHER" id="PTHR43212:SF3">
    <property type="entry name" value="QUERCETIN 2,3-DIOXYGENASE"/>
    <property type="match status" value="1"/>
</dbReference>
<dbReference type="OrthoDB" id="10261807at2759"/>
<dbReference type="GO" id="GO:0046872">
    <property type="term" value="F:metal ion binding"/>
    <property type="evidence" value="ECO:0007669"/>
    <property type="project" value="UniProtKB-KW"/>
</dbReference>
<evidence type="ECO:0000313" key="6">
    <source>
        <dbReference type="Proteomes" id="UP000193467"/>
    </source>
</evidence>
<evidence type="ECO:0000256" key="2">
    <source>
        <dbReference type="PIRSR" id="PIRSR006232-1"/>
    </source>
</evidence>
<evidence type="ECO:0000256" key="1">
    <source>
        <dbReference type="ARBA" id="ARBA00008416"/>
    </source>
</evidence>
<dbReference type="InterPro" id="IPR003829">
    <property type="entry name" value="Pirin_N_dom"/>
</dbReference>
<dbReference type="CDD" id="cd02910">
    <property type="entry name" value="cupin_Yhhw_N"/>
    <property type="match status" value="1"/>
</dbReference>
<dbReference type="Pfam" id="PF02678">
    <property type="entry name" value="Pirin"/>
    <property type="match status" value="1"/>
</dbReference>
<dbReference type="Proteomes" id="UP000193467">
    <property type="component" value="Unassembled WGS sequence"/>
</dbReference>
<name>A0A1Y2FRP5_9BASI</name>
<protein>
    <submittedName>
        <fullName evidence="5">RmlC-like cupin domain-containing protein</fullName>
    </submittedName>
</protein>
<dbReference type="Gene3D" id="2.60.120.10">
    <property type="entry name" value="Jelly Rolls"/>
    <property type="match status" value="2"/>
</dbReference>
<dbReference type="PIRSF" id="PIRSF006232">
    <property type="entry name" value="Pirin"/>
    <property type="match status" value="1"/>
</dbReference>
<comment type="similarity">
    <text evidence="1 3">Belongs to the pirin family.</text>
</comment>
<feature type="binding site" evidence="2">
    <location>
        <position position="68"/>
    </location>
    <ligand>
        <name>Fe cation</name>
        <dbReference type="ChEBI" id="CHEBI:24875"/>
    </ligand>
</feature>
<keyword evidence="2" id="KW-0479">Metal-binding</keyword>
<feature type="binding site" evidence="2">
    <location>
        <position position="110"/>
    </location>
    <ligand>
        <name>Fe cation</name>
        <dbReference type="ChEBI" id="CHEBI:24875"/>
    </ligand>
</feature>
<dbReference type="InterPro" id="IPR012093">
    <property type="entry name" value="Pirin"/>
</dbReference>
<dbReference type="AlphaFoldDB" id="A0A1Y2FRP5"/>
<feature type="domain" description="Pirin N-terminal" evidence="4">
    <location>
        <begin position="20"/>
        <end position="127"/>
    </location>
</feature>
<evidence type="ECO:0000259" key="4">
    <source>
        <dbReference type="Pfam" id="PF02678"/>
    </source>
</evidence>
<dbReference type="InterPro" id="IPR014710">
    <property type="entry name" value="RmlC-like_jellyroll"/>
</dbReference>
<keyword evidence="6" id="KW-1185">Reference proteome</keyword>
<accession>A0A1Y2FRP5</accession>
<sequence>MAPRQKSALKLTQRRSGERGHFSNAWLNSAHTFSFAQYRDNAFNGIGSLKVVNEDRIKASKGFGEHEHGDYEIWTYLIKGELEHRDSMGNVEIIKAGQIQMTSAGSGISHSEFNRHPSKPCHLLQLWSLPSQTGLSPTYYTRTFPAASKRNNVLRVVAPIISAEVSSDREGEGPVPIHAALTMFASLLPSSSFISHSLGSKTKSAYLHLVQSTAYRGPSAPPDPKDAQLRLNDDLVLDEGDSLLIEVGKSGSRELRVESTGKREAEWVLVEME</sequence>
<feature type="binding site" evidence="2">
    <location>
        <position position="66"/>
    </location>
    <ligand>
        <name>Fe cation</name>
        <dbReference type="ChEBI" id="CHEBI:24875"/>
    </ligand>
</feature>
<organism evidence="5 6">
    <name type="scientific">Leucosporidium creatinivorum</name>
    <dbReference type="NCBI Taxonomy" id="106004"/>
    <lineage>
        <taxon>Eukaryota</taxon>
        <taxon>Fungi</taxon>
        <taxon>Dikarya</taxon>
        <taxon>Basidiomycota</taxon>
        <taxon>Pucciniomycotina</taxon>
        <taxon>Microbotryomycetes</taxon>
        <taxon>Leucosporidiales</taxon>
        <taxon>Leucosporidium</taxon>
    </lineage>
</organism>
<dbReference type="STRING" id="106004.A0A1Y2FRP5"/>
<feature type="binding site" evidence="2">
    <location>
        <position position="112"/>
    </location>
    <ligand>
        <name>Fe cation</name>
        <dbReference type="ChEBI" id="CHEBI:24875"/>
    </ligand>
</feature>